<feature type="transmembrane region" description="Helical" evidence="2">
    <location>
        <begin position="364"/>
        <end position="384"/>
    </location>
</feature>
<proteinExistence type="predicted"/>
<reference evidence="4" key="1">
    <citation type="submission" date="2020-05" db="EMBL/GenBank/DDBJ databases">
        <title>Frigoriglobus tundricola gen. nov., sp. nov., a psychrotolerant cellulolytic planctomycete of the family Gemmataceae with two divergent copies of 16S rRNA gene.</title>
        <authorList>
            <person name="Kulichevskaya I.S."/>
            <person name="Ivanova A.A."/>
            <person name="Naumoff D.G."/>
            <person name="Beletsky A.V."/>
            <person name="Rijpstra W.I.C."/>
            <person name="Sinninghe Damste J.S."/>
            <person name="Mardanov A.V."/>
            <person name="Ravin N.V."/>
            <person name="Dedysh S.N."/>
        </authorList>
    </citation>
    <scope>NUCLEOTIDE SEQUENCE [LARGE SCALE GENOMIC DNA]</scope>
    <source>
        <strain evidence="4">PL17</strain>
    </source>
</reference>
<name>A0A6M5Z126_9BACT</name>
<feature type="transmembrane region" description="Helical" evidence="2">
    <location>
        <begin position="467"/>
        <end position="485"/>
    </location>
</feature>
<dbReference type="KEGG" id="ftj:FTUN_6948"/>
<dbReference type="RefSeq" id="WP_171474323.1">
    <property type="nucleotide sequence ID" value="NZ_CP053452.2"/>
</dbReference>
<dbReference type="AlphaFoldDB" id="A0A6M5Z126"/>
<feature type="transmembrane region" description="Helical" evidence="2">
    <location>
        <begin position="257"/>
        <end position="282"/>
    </location>
</feature>
<feature type="transmembrane region" description="Helical" evidence="2">
    <location>
        <begin position="440"/>
        <end position="460"/>
    </location>
</feature>
<feature type="region of interest" description="Disordered" evidence="1">
    <location>
        <begin position="46"/>
        <end position="72"/>
    </location>
</feature>
<evidence type="ECO:0000313" key="3">
    <source>
        <dbReference type="EMBL" id="QJW99340.1"/>
    </source>
</evidence>
<sequence length="505" mass="55439">MAADPSDMRRSVYLLLIAVAVAIAAAKTVGGENVLEPSRYAAPVTQDGIKGYGSETDRKWPETRPDPVPMFSSNDKSRWATVRALVHDKTYVIGKRTYADPQNPKAYRDEGIVVDPAYRSTDVVLNPETNEFYSSKPPLMATMVAGEYWALRKMFGWNIVHDRWLVIPVIVLTWNVVPFALYLVLIGRLLDGIGKTDFGKLLAFTTAAVGTFLTTFSGTLNNHTPAAFCVLFASYPLLKAILENRDLGPGEYALCGFFAALAATFELPALSFVAAVGVPLLVARTRPAVCYFLPAAVVPIAALYLCNYVALGTLEPVYDKFGGPWYRFEGSHWSKIGTPAAKGLDFNDEPTSVYAFHLSFGHHGWFSLTPVWLVALVGLVVLGIKSAPAVRKLLGSVKGTGWTLEMFAAATLVVSLAVFGFYLTRTQSYNYGGNTSGPRWLFWLIPLWVLAIPTAADWLARSAGGRLLGAGLLGASAFSVFYPAWNPWRSPWLMQLMEYTGWLRY</sequence>
<keyword evidence="2" id="KW-0812">Transmembrane</keyword>
<feature type="transmembrane region" description="Helical" evidence="2">
    <location>
        <begin position="404"/>
        <end position="424"/>
    </location>
</feature>
<dbReference type="Proteomes" id="UP000503447">
    <property type="component" value="Chromosome"/>
</dbReference>
<accession>A0A6M5Z126</accession>
<organism evidence="3 4">
    <name type="scientific">Frigoriglobus tundricola</name>
    <dbReference type="NCBI Taxonomy" id="2774151"/>
    <lineage>
        <taxon>Bacteria</taxon>
        <taxon>Pseudomonadati</taxon>
        <taxon>Planctomycetota</taxon>
        <taxon>Planctomycetia</taxon>
        <taxon>Gemmatales</taxon>
        <taxon>Gemmataceae</taxon>
        <taxon>Frigoriglobus</taxon>
    </lineage>
</organism>
<evidence type="ECO:0000256" key="1">
    <source>
        <dbReference type="SAM" id="MobiDB-lite"/>
    </source>
</evidence>
<keyword evidence="4" id="KW-1185">Reference proteome</keyword>
<gene>
    <name evidence="3" type="ORF">FTUN_6948</name>
</gene>
<feature type="transmembrane region" description="Helical" evidence="2">
    <location>
        <begin position="289"/>
        <end position="311"/>
    </location>
</feature>
<evidence type="ECO:0000256" key="2">
    <source>
        <dbReference type="SAM" id="Phobius"/>
    </source>
</evidence>
<keyword evidence="2" id="KW-1133">Transmembrane helix</keyword>
<protein>
    <submittedName>
        <fullName evidence="3">Uncharacterized protein</fullName>
    </submittedName>
</protein>
<feature type="transmembrane region" description="Helical" evidence="2">
    <location>
        <begin position="198"/>
        <end position="216"/>
    </location>
</feature>
<feature type="compositionally biased region" description="Basic and acidic residues" evidence="1">
    <location>
        <begin position="55"/>
        <end position="65"/>
    </location>
</feature>
<dbReference type="EMBL" id="CP053452">
    <property type="protein sequence ID" value="QJW99340.1"/>
    <property type="molecule type" value="Genomic_DNA"/>
</dbReference>
<keyword evidence="2" id="KW-0472">Membrane</keyword>
<feature type="transmembrane region" description="Helical" evidence="2">
    <location>
        <begin position="164"/>
        <end position="186"/>
    </location>
</feature>
<evidence type="ECO:0000313" key="4">
    <source>
        <dbReference type="Proteomes" id="UP000503447"/>
    </source>
</evidence>